<evidence type="ECO:0000313" key="2">
    <source>
        <dbReference type="Proteomes" id="UP000247602"/>
    </source>
</evidence>
<feature type="non-terminal residue" evidence="1">
    <location>
        <position position="1"/>
    </location>
</feature>
<gene>
    <name evidence="1" type="ORF">DMO24_13375</name>
</gene>
<protein>
    <submittedName>
        <fullName evidence="1">ExsB family transcriptional regulator</fullName>
    </submittedName>
</protein>
<accession>A0A323V8D9</accession>
<dbReference type="Proteomes" id="UP000247602">
    <property type="component" value="Unassembled WGS sequence"/>
</dbReference>
<dbReference type="EMBL" id="QKNV01000139">
    <property type="protein sequence ID" value="PZA20831.1"/>
    <property type="molecule type" value="Genomic_DNA"/>
</dbReference>
<reference evidence="1 2" key="1">
    <citation type="submission" date="2018-06" db="EMBL/GenBank/DDBJ databases">
        <title>Draft genome sequence of Modestobacter versicolor CP153-2.</title>
        <authorList>
            <person name="Gundlapally S.R."/>
        </authorList>
    </citation>
    <scope>NUCLEOTIDE SEQUENCE [LARGE SCALE GENOMIC DNA]</scope>
    <source>
        <strain evidence="1 2">CP153-2</strain>
    </source>
</reference>
<keyword evidence="2" id="KW-1185">Reference proteome</keyword>
<comment type="caution">
    <text evidence="1">The sequence shown here is derived from an EMBL/GenBank/DDBJ whole genome shotgun (WGS) entry which is preliminary data.</text>
</comment>
<dbReference type="AlphaFoldDB" id="A0A323V8D9"/>
<sequence>LAARDLRVRDLGDDVARVEVDAALVPQVGPELLAAVPGFARVELDPRGFRSGAMNELLPDPVRYR</sequence>
<evidence type="ECO:0000313" key="1">
    <source>
        <dbReference type="EMBL" id="PZA20831.1"/>
    </source>
</evidence>
<organism evidence="1 2">
    <name type="scientific">Modestobacter versicolor</name>
    <dbReference type="NCBI Taxonomy" id="429133"/>
    <lineage>
        <taxon>Bacteria</taxon>
        <taxon>Bacillati</taxon>
        <taxon>Actinomycetota</taxon>
        <taxon>Actinomycetes</taxon>
        <taxon>Geodermatophilales</taxon>
        <taxon>Geodermatophilaceae</taxon>
        <taxon>Modestobacter</taxon>
    </lineage>
</organism>
<name>A0A323V8D9_9ACTN</name>
<proteinExistence type="predicted"/>